<proteinExistence type="inferred from homology"/>
<feature type="region of interest" description="Disordered" evidence="3">
    <location>
        <begin position="374"/>
        <end position="398"/>
    </location>
</feature>
<dbReference type="FunFam" id="3.30.420.40:FF:000058">
    <property type="entry name" value="Putative actin-related protein 5"/>
    <property type="match status" value="1"/>
</dbReference>
<protein>
    <recommendedName>
        <fullName evidence="6">Actin-like ATPase domain-containing protein</fullName>
    </recommendedName>
</protein>
<gene>
    <name evidence="4" type="ORF">D9619_003590</name>
</gene>
<evidence type="ECO:0000313" key="5">
    <source>
        <dbReference type="Proteomes" id="UP000567179"/>
    </source>
</evidence>
<feature type="compositionally biased region" description="Basic and acidic residues" evidence="3">
    <location>
        <begin position="423"/>
        <end position="442"/>
    </location>
</feature>
<name>A0A8H5ETF6_9AGAR</name>
<dbReference type="AlphaFoldDB" id="A0A8H5ETF6"/>
<dbReference type="Proteomes" id="UP000567179">
    <property type="component" value="Unassembled WGS sequence"/>
</dbReference>
<evidence type="ECO:0000313" key="4">
    <source>
        <dbReference type="EMBL" id="KAF5311815.1"/>
    </source>
</evidence>
<dbReference type="EMBL" id="JAACJJ010000056">
    <property type="protein sequence ID" value="KAF5311815.1"/>
    <property type="molecule type" value="Genomic_DNA"/>
</dbReference>
<reference evidence="4 5" key="1">
    <citation type="journal article" date="2020" name="ISME J.">
        <title>Uncovering the hidden diversity of litter-decomposition mechanisms in mushroom-forming fungi.</title>
        <authorList>
            <person name="Floudas D."/>
            <person name="Bentzer J."/>
            <person name="Ahren D."/>
            <person name="Johansson T."/>
            <person name="Persson P."/>
            <person name="Tunlid A."/>
        </authorList>
    </citation>
    <scope>NUCLEOTIDE SEQUENCE [LARGE SCALE GENOMIC DNA]</scope>
    <source>
        <strain evidence="4 5">CBS 101986</strain>
    </source>
</reference>
<keyword evidence="5" id="KW-1185">Reference proteome</keyword>
<feature type="coiled-coil region" evidence="2">
    <location>
        <begin position="288"/>
        <end position="315"/>
    </location>
</feature>
<comment type="similarity">
    <text evidence="1">Belongs to the actin family.</text>
</comment>
<organism evidence="4 5">
    <name type="scientific">Psilocybe cf. subviscida</name>
    <dbReference type="NCBI Taxonomy" id="2480587"/>
    <lineage>
        <taxon>Eukaryota</taxon>
        <taxon>Fungi</taxon>
        <taxon>Dikarya</taxon>
        <taxon>Basidiomycota</taxon>
        <taxon>Agaricomycotina</taxon>
        <taxon>Agaricomycetes</taxon>
        <taxon>Agaricomycetidae</taxon>
        <taxon>Agaricales</taxon>
        <taxon>Agaricineae</taxon>
        <taxon>Strophariaceae</taxon>
        <taxon>Psilocybe</taxon>
    </lineage>
</organism>
<dbReference type="OrthoDB" id="7340501at2759"/>
<dbReference type="SMART" id="SM00268">
    <property type="entry name" value="ACTIN"/>
    <property type="match status" value="1"/>
</dbReference>
<accession>A0A8H5ETF6</accession>
<dbReference type="Gene3D" id="3.30.420.40">
    <property type="match status" value="2"/>
</dbReference>
<sequence>MSANNTPPSPQVHYLPAPTLPKPFLPSVPPPAGSNDAIIIDNGSTHLRWGWSSTKEPLSNLNAVAKYKERKTNRPLLLFGDAIDCETGAKGQTRTPWEGDVLLNFDALENALDYAFCSLNIAEESITHPVLMTERLCTPLHSRALTSELMFELYQVPSLGYSVDGIMSFYQNHLPAPGTNFSANGLVLSFNTASTSVIPILRGRGLLSHATRIPWGASQSSEYLLKLIQLKYPNFGTRVTTAQTNWMLHNFCEVETDLSARLRKLNDPLEMRAGERIVQFPFVLPVVEEKTEEELARLMEKRKEQGRKLQEMAAKTRIEKLLQKETDLQFLTELKESKGTENKREWLNKLQAEGLDNEAALDETIKKLDSDLKKARKKEAGEQDEPQEEPSFPLVDVPDADLDEEGLKEKKKQKLMKAGFEARIRARKEKEREQEERAREEKREEEERDADLEGWANKLRGEQEALMGKIKDRARRKAALTDRKSAAAQARMKNIASLAADDRVPKAKKRKGGGEDMFGADDADWAIYRKINTAAPDSDEEEDLAQLQAIEQKLLTHDPNFTDEHTHAALTTQRSALMSAFRPVYFEGDMEGNSRIHLNTERWRVYEAYFSPGMAGVDSAGLTEVIQNLIPTFIASRSSGGILDYPEDRASVLQNIFLTGGASQIRGLEERLRAVLQSLLPPGAPISIKHSADPSFDAWKGMAQFSKTPEFQKICTTKAEYEEHGGERIKRWWGGNWNGAYDSDQAGARGDADKMQVD</sequence>
<evidence type="ECO:0000256" key="2">
    <source>
        <dbReference type="SAM" id="Coils"/>
    </source>
</evidence>
<dbReference type="InterPro" id="IPR043129">
    <property type="entry name" value="ATPase_NBD"/>
</dbReference>
<dbReference type="Pfam" id="PF00022">
    <property type="entry name" value="Actin"/>
    <property type="match status" value="2"/>
</dbReference>
<evidence type="ECO:0008006" key="6">
    <source>
        <dbReference type="Google" id="ProtNLM"/>
    </source>
</evidence>
<comment type="caution">
    <text evidence="4">The sequence shown here is derived from an EMBL/GenBank/DDBJ whole genome shotgun (WGS) entry which is preliminary data.</text>
</comment>
<evidence type="ECO:0000256" key="1">
    <source>
        <dbReference type="RuleBase" id="RU000487"/>
    </source>
</evidence>
<dbReference type="InterPro" id="IPR004000">
    <property type="entry name" value="Actin"/>
</dbReference>
<keyword evidence="2" id="KW-0175">Coiled coil</keyword>
<evidence type="ECO:0000256" key="3">
    <source>
        <dbReference type="SAM" id="MobiDB-lite"/>
    </source>
</evidence>
<feature type="compositionally biased region" description="Acidic residues" evidence="3">
    <location>
        <begin position="443"/>
        <end position="452"/>
    </location>
</feature>
<dbReference type="PANTHER" id="PTHR11937">
    <property type="entry name" value="ACTIN"/>
    <property type="match status" value="1"/>
</dbReference>
<dbReference type="SUPFAM" id="SSF53067">
    <property type="entry name" value="Actin-like ATPase domain"/>
    <property type="match status" value="2"/>
</dbReference>
<feature type="region of interest" description="Disordered" evidence="3">
    <location>
        <begin position="423"/>
        <end position="456"/>
    </location>
</feature>